<dbReference type="CDD" id="cd02025">
    <property type="entry name" value="PanK"/>
    <property type="match status" value="1"/>
</dbReference>
<sequence>MTAPAGLTSRPAAALSGKPLDLLDDAPPLSLNRPEGHAMDQRATDSAGVLSPYHRFSREEWAALRADTPLTLTREDLSRLKSLNDPISLDEVVAIYLPLSRLLALYVAATQGLYKATQRFLGAEGGKTPYIIGVAGSVSAGKSTLSRVMQALLSRWPNTPKVDLVTTDGFLHPNAVLVSEGLMTKKGFPESYDGTALLRFLSDVKAGRRHVSAPVYSHLTYDVLPGESIVVDRPDILIVEGLNVLLPNRAAKDGRGLPFVSDFFDFSIYLHAEETDLELWFVERFMRLRQTSFRDPQSYFRKYADLSNEDAEATARTIWREINLRNLRENLLPTRARANLVLTKGPNHSIEEVELRKL</sequence>
<evidence type="ECO:0000313" key="18">
    <source>
        <dbReference type="EMBL" id="ACK51471.1"/>
    </source>
</evidence>
<keyword evidence="9 14" id="KW-0547">Nucleotide-binding</keyword>
<dbReference type="InterPro" id="IPR006083">
    <property type="entry name" value="PRK/URK"/>
</dbReference>
<keyword evidence="19" id="KW-1185">Reference proteome</keyword>
<dbReference type="Pfam" id="PF00485">
    <property type="entry name" value="PRK"/>
    <property type="match status" value="1"/>
</dbReference>
<evidence type="ECO:0000256" key="12">
    <source>
        <dbReference type="ARBA" id="ARBA00022993"/>
    </source>
</evidence>
<dbReference type="GO" id="GO:0005737">
    <property type="term" value="C:cytoplasm"/>
    <property type="evidence" value="ECO:0007669"/>
    <property type="project" value="UniProtKB-SubCell"/>
</dbReference>
<evidence type="ECO:0000256" key="9">
    <source>
        <dbReference type="ARBA" id="ARBA00022741"/>
    </source>
</evidence>
<evidence type="ECO:0000259" key="17">
    <source>
        <dbReference type="Pfam" id="PF00485"/>
    </source>
</evidence>
<dbReference type="Gene3D" id="3.40.50.300">
    <property type="entry name" value="P-loop containing nucleotide triphosphate hydrolases"/>
    <property type="match status" value="1"/>
</dbReference>
<accession>B8EM82</accession>
<dbReference type="EMBL" id="CP001280">
    <property type="protein sequence ID" value="ACK51471.1"/>
    <property type="molecule type" value="Genomic_DNA"/>
</dbReference>
<comment type="catalytic activity">
    <reaction evidence="1 14 15">
        <text>(R)-pantothenate + ATP = (R)-4'-phosphopantothenate + ADP + H(+)</text>
        <dbReference type="Rhea" id="RHEA:16373"/>
        <dbReference type="ChEBI" id="CHEBI:10986"/>
        <dbReference type="ChEBI" id="CHEBI:15378"/>
        <dbReference type="ChEBI" id="CHEBI:29032"/>
        <dbReference type="ChEBI" id="CHEBI:30616"/>
        <dbReference type="ChEBI" id="CHEBI:456216"/>
        <dbReference type="EC" id="2.7.1.33"/>
    </reaction>
</comment>
<name>B8EM82_METSB</name>
<dbReference type="InterPro" id="IPR027417">
    <property type="entry name" value="P-loop_NTPase"/>
</dbReference>
<dbReference type="Proteomes" id="UP000002257">
    <property type="component" value="Chromosome"/>
</dbReference>
<reference evidence="18 19" key="1">
    <citation type="journal article" date="2010" name="J. Bacteriol.">
        <title>Complete genome sequence of the aerobic facultative methanotroph Methylocella silvestris BL2.</title>
        <authorList>
            <person name="Chen Y."/>
            <person name="Crombie A."/>
            <person name="Rahman M.T."/>
            <person name="Dedysh S.N."/>
            <person name="Liesack W."/>
            <person name="Stott M.B."/>
            <person name="Alam M."/>
            <person name="Theisen A.R."/>
            <person name="Murrell J.C."/>
            <person name="Dunfield P.F."/>
        </authorList>
    </citation>
    <scope>NUCLEOTIDE SEQUENCE [LARGE SCALE GENOMIC DNA]</scope>
    <source>
        <strain evidence="19">DSM 15510 / CIP 108128 / LMG 27833 / NCIMB 13906 / BL2</strain>
    </source>
</reference>
<feature type="domain" description="Phosphoribulokinase/uridine kinase" evidence="17">
    <location>
        <begin position="131"/>
        <end position="286"/>
    </location>
</feature>
<dbReference type="UniPathway" id="UPA00241">
    <property type="reaction ID" value="UER00352"/>
</dbReference>
<evidence type="ECO:0000256" key="11">
    <source>
        <dbReference type="ARBA" id="ARBA00022840"/>
    </source>
</evidence>
<evidence type="ECO:0000256" key="5">
    <source>
        <dbReference type="ARBA" id="ARBA00012102"/>
    </source>
</evidence>
<dbReference type="EC" id="2.7.1.33" evidence="5 14"/>
<dbReference type="AlphaFoldDB" id="B8EM82"/>
<comment type="pathway">
    <text evidence="3 14 15">Cofactor biosynthesis; coenzyme A biosynthesis; CoA from (R)-pantothenate: step 1/5.</text>
</comment>
<dbReference type="GO" id="GO:0015937">
    <property type="term" value="P:coenzyme A biosynthetic process"/>
    <property type="evidence" value="ECO:0007669"/>
    <property type="project" value="UniProtKB-UniRule"/>
</dbReference>
<organism evidence="18 19">
    <name type="scientific">Methylocella silvestris (strain DSM 15510 / CIP 108128 / LMG 27833 / NCIMB 13906 / BL2)</name>
    <dbReference type="NCBI Taxonomy" id="395965"/>
    <lineage>
        <taxon>Bacteria</taxon>
        <taxon>Pseudomonadati</taxon>
        <taxon>Pseudomonadota</taxon>
        <taxon>Alphaproteobacteria</taxon>
        <taxon>Hyphomicrobiales</taxon>
        <taxon>Beijerinckiaceae</taxon>
        <taxon>Methylocella</taxon>
    </lineage>
</organism>
<dbReference type="STRING" id="395965.Msil_2547"/>
<evidence type="ECO:0000256" key="4">
    <source>
        <dbReference type="ARBA" id="ARBA00006087"/>
    </source>
</evidence>
<gene>
    <name evidence="14" type="primary">coaA</name>
    <name evidence="18" type="ordered locus">Msil_2547</name>
</gene>
<dbReference type="NCBIfam" id="TIGR00554">
    <property type="entry name" value="panK_bact"/>
    <property type="match status" value="1"/>
</dbReference>
<evidence type="ECO:0000256" key="10">
    <source>
        <dbReference type="ARBA" id="ARBA00022777"/>
    </source>
</evidence>
<dbReference type="GO" id="GO:0005524">
    <property type="term" value="F:ATP binding"/>
    <property type="evidence" value="ECO:0007669"/>
    <property type="project" value="UniProtKB-UniRule"/>
</dbReference>
<dbReference type="InterPro" id="IPR004566">
    <property type="entry name" value="PanK"/>
</dbReference>
<evidence type="ECO:0000256" key="16">
    <source>
        <dbReference type="SAM" id="MobiDB-lite"/>
    </source>
</evidence>
<evidence type="ECO:0000256" key="13">
    <source>
        <dbReference type="ARBA" id="ARBA00032866"/>
    </source>
</evidence>
<keyword evidence="8 14" id="KW-0808">Transferase</keyword>
<dbReference type="HOGENOM" id="CLU_053818_1_1_5"/>
<keyword evidence="7 14" id="KW-0963">Cytoplasm</keyword>
<dbReference type="SUPFAM" id="SSF52540">
    <property type="entry name" value="P-loop containing nucleoside triphosphate hydrolases"/>
    <property type="match status" value="1"/>
</dbReference>
<dbReference type="KEGG" id="msl:Msil_2547"/>
<evidence type="ECO:0000256" key="14">
    <source>
        <dbReference type="HAMAP-Rule" id="MF_00215"/>
    </source>
</evidence>
<comment type="subcellular location">
    <subcellularLocation>
        <location evidence="2 14 15">Cytoplasm</location>
    </subcellularLocation>
</comment>
<evidence type="ECO:0000256" key="15">
    <source>
        <dbReference type="RuleBase" id="RU003530"/>
    </source>
</evidence>
<dbReference type="PANTHER" id="PTHR10285">
    <property type="entry name" value="URIDINE KINASE"/>
    <property type="match status" value="1"/>
</dbReference>
<keyword evidence="12 14" id="KW-0173">Coenzyme A biosynthesis</keyword>
<comment type="caution">
    <text evidence="14">Lacks conserved residue(s) required for the propagation of feature annotation.</text>
</comment>
<proteinExistence type="inferred from homology"/>
<dbReference type="GO" id="GO:0004594">
    <property type="term" value="F:pantothenate kinase activity"/>
    <property type="evidence" value="ECO:0007669"/>
    <property type="project" value="UniProtKB-UniRule"/>
</dbReference>
<protein>
    <recommendedName>
        <fullName evidence="6 14">Pantothenate kinase</fullName>
        <ecNumber evidence="5 14">2.7.1.33</ecNumber>
    </recommendedName>
    <alternativeName>
        <fullName evidence="13 14">Pantothenic acid kinase</fullName>
    </alternativeName>
</protein>
<dbReference type="eggNOG" id="COG1072">
    <property type="taxonomic scope" value="Bacteria"/>
</dbReference>
<feature type="compositionally biased region" description="Basic and acidic residues" evidence="16">
    <location>
        <begin position="34"/>
        <end position="43"/>
    </location>
</feature>
<evidence type="ECO:0000256" key="8">
    <source>
        <dbReference type="ARBA" id="ARBA00022679"/>
    </source>
</evidence>
<evidence type="ECO:0000256" key="2">
    <source>
        <dbReference type="ARBA" id="ARBA00004496"/>
    </source>
</evidence>
<evidence type="ECO:0000256" key="3">
    <source>
        <dbReference type="ARBA" id="ARBA00005225"/>
    </source>
</evidence>
<evidence type="ECO:0000313" key="19">
    <source>
        <dbReference type="Proteomes" id="UP000002257"/>
    </source>
</evidence>
<keyword evidence="11 14" id="KW-0067">ATP-binding</keyword>
<keyword evidence="10 14" id="KW-0418">Kinase</keyword>
<dbReference type="PIRSF" id="PIRSF000545">
    <property type="entry name" value="Pantothenate_kin"/>
    <property type="match status" value="1"/>
</dbReference>
<comment type="similarity">
    <text evidence="4 14 15">Belongs to the prokaryotic pantothenate kinase family.</text>
</comment>
<feature type="region of interest" description="Disordered" evidence="16">
    <location>
        <begin position="18"/>
        <end position="44"/>
    </location>
</feature>
<dbReference type="HAMAP" id="MF_00215">
    <property type="entry name" value="Pantothen_kinase_1"/>
    <property type="match status" value="1"/>
</dbReference>
<evidence type="ECO:0000256" key="1">
    <source>
        <dbReference type="ARBA" id="ARBA00001206"/>
    </source>
</evidence>
<evidence type="ECO:0000256" key="7">
    <source>
        <dbReference type="ARBA" id="ARBA00022490"/>
    </source>
</evidence>
<evidence type="ECO:0000256" key="6">
    <source>
        <dbReference type="ARBA" id="ARBA00015080"/>
    </source>
</evidence>